<dbReference type="SUPFAM" id="SSF55166">
    <property type="entry name" value="Hedgehog/DD-peptidase"/>
    <property type="match status" value="1"/>
</dbReference>
<dbReference type="PANTHER" id="PTHR34385">
    <property type="entry name" value="D-ALANYL-D-ALANINE CARBOXYPEPTIDASE"/>
    <property type="match status" value="1"/>
</dbReference>
<proteinExistence type="predicted"/>
<dbReference type="Gene3D" id="2.90.10.30">
    <property type="match status" value="2"/>
</dbReference>
<gene>
    <name evidence="3" type="ORF">CCO02nite_28700</name>
</gene>
<dbReference type="Gene3D" id="2.90.10.10">
    <property type="entry name" value="Bulb-type lectin domain"/>
    <property type="match status" value="2"/>
</dbReference>
<comment type="caution">
    <text evidence="3">The sequence shown here is derived from an EMBL/GenBank/DDBJ whole genome shotgun (WGS) entry which is preliminary data.</text>
</comment>
<keyword evidence="4" id="KW-1185">Reference proteome</keyword>
<dbReference type="PANTHER" id="PTHR34385:SF1">
    <property type="entry name" value="PEPTIDOGLYCAN L-ALANYL-D-GLUTAMATE ENDOPEPTIDASE CWLK"/>
    <property type="match status" value="1"/>
</dbReference>
<dbReference type="Proteomes" id="UP000321720">
    <property type="component" value="Unassembled WGS sequence"/>
</dbReference>
<dbReference type="InterPro" id="IPR009045">
    <property type="entry name" value="Zn_M74/Hedgehog-like"/>
</dbReference>
<evidence type="ECO:0000259" key="2">
    <source>
        <dbReference type="PROSITE" id="PS50927"/>
    </source>
</evidence>
<protein>
    <recommendedName>
        <fullName evidence="2">Bulb-type lectin domain-containing protein</fullName>
    </recommendedName>
</protein>
<dbReference type="Pfam" id="PF02557">
    <property type="entry name" value="VanY"/>
    <property type="match status" value="1"/>
</dbReference>
<dbReference type="PROSITE" id="PS50927">
    <property type="entry name" value="BULB_LECTIN"/>
    <property type="match status" value="1"/>
</dbReference>
<dbReference type="SUPFAM" id="SSF51110">
    <property type="entry name" value="alpha-D-mannose-specific plant lectins"/>
    <property type="match status" value="3"/>
</dbReference>
<dbReference type="GO" id="GO:0006508">
    <property type="term" value="P:proteolysis"/>
    <property type="evidence" value="ECO:0007669"/>
    <property type="project" value="InterPro"/>
</dbReference>
<feature type="region of interest" description="Disordered" evidence="1">
    <location>
        <begin position="126"/>
        <end position="158"/>
    </location>
</feature>
<dbReference type="InterPro" id="IPR036426">
    <property type="entry name" value="Bulb-type_lectin_dom_sf"/>
</dbReference>
<accession>A0A511JE19</accession>
<dbReference type="SMART" id="SM00108">
    <property type="entry name" value="B_lectin"/>
    <property type="match status" value="1"/>
</dbReference>
<feature type="domain" description="Bulb-type lectin" evidence="2">
    <location>
        <begin position="191"/>
        <end position="299"/>
    </location>
</feature>
<evidence type="ECO:0000256" key="1">
    <source>
        <dbReference type="SAM" id="MobiDB-lite"/>
    </source>
</evidence>
<evidence type="ECO:0000313" key="3">
    <source>
        <dbReference type="EMBL" id="GEL96212.1"/>
    </source>
</evidence>
<dbReference type="InterPro" id="IPR001480">
    <property type="entry name" value="Bulb-type_lectin_dom"/>
</dbReference>
<organism evidence="3 4">
    <name type="scientific">Cellulomonas composti</name>
    <dbReference type="NCBI Taxonomy" id="266130"/>
    <lineage>
        <taxon>Bacteria</taxon>
        <taxon>Bacillati</taxon>
        <taxon>Actinomycetota</taxon>
        <taxon>Actinomycetes</taxon>
        <taxon>Micrococcales</taxon>
        <taxon>Cellulomonadaceae</taxon>
        <taxon>Cellulomonas</taxon>
    </lineage>
</organism>
<feature type="compositionally biased region" description="Acidic residues" evidence="1">
    <location>
        <begin position="135"/>
        <end position="146"/>
    </location>
</feature>
<reference evidence="3 4" key="1">
    <citation type="submission" date="2019-07" db="EMBL/GenBank/DDBJ databases">
        <title>Whole genome shotgun sequence of Cellulomonas composti NBRC 100758.</title>
        <authorList>
            <person name="Hosoyama A."/>
            <person name="Uohara A."/>
            <person name="Ohji S."/>
            <person name="Ichikawa N."/>
        </authorList>
    </citation>
    <scope>NUCLEOTIDE SEQUENCE [LARGE SCALE GENOMIC DNA]</scope>
    <source>
        <strain evidence="3 4">NBRC 100758</strain>
    </source>
</reference>
<dbReference type="EMBL" id="BJWG01000015">
    <property type="protein sequence ID" value="GEL96212.1"/>
    <property type="molecule type" value="Genomic_DNA"/>
</dbReference>
<dbReference type="InterPro" id="IPR003709">
    <property type="entry name" value="VanY-like_core_dom"/>
</dbReference>
<dbReference type="GO" id="GO:0008233">
    <property type="term" value="F:peptidase activity"/>
    <property type="evidence" value="ECO:0007669"/>
    <property type="project" value="InterPro"/>
</dbReference>
<dbReference type="CDD" id="cd14814">
    <property type="entry name" value="Peptidase_M15"/>
    <property type="match status" value="1"/>
</dbReference>
<sequence>MRGLVRGFVVGPAALALLVGGFVGLGSAAAADPTTVPTPASAVAPTSNPTSAPGDAVLAAGESLGGGDYLVSAGGAVVLVVRASGAVVLYGPDGSLTWTVGGGAPGARLMLVDGVLRLVAPDGTTRWQPSSDAVVPDDDDAADEALDAPGTDASTEALPPADRLVLQDDGDLVLQDATGAALWSSGTAARATTLEPGTVLAPGVPLVSPDGRHVLAVRRLGNVVLLGPDSRSRWSTGTDEPHAVLALGTDGTLVVRASDGDVLWRAPADAVPGSRLVLQDDGDLVLYGPDRAVVWRTGTGLGPDRLAEAEPLAVGAHLDSSDGHLSLRFDADELTLSYDGTTVWSAPIAPGPDAALVVSHGALAVVGPDGAGRWATTPPDEAAADASGSVLRLDPTGAVLTAANGRELWRADVPADLLVAPAPVASCDDVDAPVPFDRTVLTSQGVRVHPCLAAPVEAMLDAARAAGLDLGASGWRSHEQQVALRERNCDAEGRCSPPTAVPGTSRHERGLALDVTDHGHAVRSGSTAYAWLAAHAGAYGLHNLPTEPWHWSVDGS</sequence>
<dbReference type="Gene3D" id="3.30.1380.10">
    <property type="match status" value="1"/>
</dbReference>
<name>A0A511JE19_9CELL</name>
<evidence type="ECO:0000313" key="4">
    <source>
        <dbReference type="Proteomes" id="UP000321720"/>
    </source>
</evidence>
<dbReference type="AlphaFoldDB" id="A0A511JE19"/>
<dbReference type="InterPro" id="IPR052179">
    <property type="entry name" value="DD-CPase-like"/>
</dbReference>